<reference evidence="2 3" key="1">
    <citation type="submission" date="2024-02" db="EMBL/GenBank/DDBJ databases">
        <authorList>
            <person name="Daric V."/>
            <person name="Darras S."/>
        </authorList>
    </citation>
    <scope>NUCLEOTIDE SEQUENCE [LARGE SCALE GENOMIC DNA]</scope>
</reference>
<feature type="region of interest" description="Disordered" evidence="1">
    <location>
        <begin position="81"/>
        <end position="133"/>
    </location>
</feature>
<feature type="region of interest" description="Disordered" evidence="1">
    <location>
        <begin position="1"/>
        <end position="42"/>
    </location>
</feature>
<evidence type="ECO:0000256" key="1">
    <source>
        <dbReference type="SAM" id="MobiDB-lite"/>
    </source>
</evidence>
<keyword evidence="3" id="KW-1185">Reference proteome</keyword>
<organism evidence="2 3">
    <name type="scientific">Clavelina lepadiformis</name>
    <name type="common">Light-bulb sea squirt</name>
    <name type="synonym">Ascidia lepadiformis</name>
    <dbReference type="NCBI Taxonomy" id="159417"/>
    <lineage>
        <taxon>Eukaryota</taxon>
        <taxon>Metazoa</taxon>
        <taxon>Chordata</taxon>
        <taxon>Tunicata</taxon>
        <taxon>Ascidiacea</taxon>
        <taxon>Aplousobranchia</taxon>
        <taxon>Clavelinidae</taxon>
        <taxon>Clavelina</taxon>
    </lineage>
</organism>
<gene>
    <name evidence="2" type="ORF">CVLEPA_LOCUS19815</name>
</gene>
<proteinExistence type="predicted"/>
<accession>A0ABP0GC66</accession>
<comment type="caution">
    <text evidence="2">The sequence shown here is derived from an EMBL/GenBank/DDBJ whole genome shotgun (WGS) entry which is preliminary data.</text>
</comment>
<sequence>MRHQANPRLCRDNYEDHPGRGFSTRRTSPSPTLPTPPPTYEDVVKTEEDWNRVITQLGEASAAALRERRAAEELQVTYDLDVSDDESKAPSSQSSYTSESEMTSRSSFTLSSGSTVELESVRTEVASQGSIGQ</sequence>
<feature type="compositionally biased region" description="Basic and acidic residues" evidence="1">
    <location>
        <begin position="9"/>
        <end position="19"/>
    </location>
</feature>
<protein>
    <submittedName>
        <fullName evidence="2">Uncharacterized protein</fullName>
    </submittedName>
</protein>
<feature type="compositionally biased region" description="Low complexity" evidence="1">
    <location>
        <begin position="91"/>
        <end position="115"/>
    </location>
</feature>
<name>A0ABP0GC66_CLALP</name>
<evidence type="ECO:0000313" key="2">
    <source>
        <dbReference type="EMBL" id="CAK8687750.1"/>
    </source>
</evidence>
<evidence type="ECO:0000313" key="3">
    <source>
        <dbReference type="Proteomes" id="UP001642483"/>
    </source>
</evidence>
<dbReference type="EMBL" id="CAWYQH010000106">
    <property type="protein sequence ID" value="CAK8687750.1"/>
    <property type="molecule type" value="Genomic_DNA"/>
</dbReference>
<dbReference type="Proteomes" id="UP001642483">
    <property type="component" value="Unassembled WGS sequence"/>
</dbReference>